<comment type="catalytic activity">
    <reaction evidence="1">
        <text>a (3R)-hydroxyacyl-[ACP] = a (2E)-enoyl-[ACP] + H2O</text>
        <dbReference type="Rhea" id="RHEA:13097"/>
        <dbReference type="Rhea" id="RHEA-COMP:9925"/>
        <dbReference type="Rhea" id="RHEA-COMP:9945"/>
        <dbReference type="ChEBI" id="CHEBI:15377"/>
        <dbReference type="ChEBI" id="CHEBI:78784"/>
        <dbReference type="ChEBI" id="CHEBI:78827"/>
        <dbReference type="EC" id="4.2.1.59"/>
    </reaction>
</comment>
<keyword evidence="11" id="KW-0443">Lipid metabolism</keyword>
<protein>
    <recommendedName>
        <fullName evidence="7">3-hydroxydecanoyl-[acyl-carrier-protein] dehydratase</fullName>
        <ecNumber evidence="6">5.3.3.14</ecNumber>
    </recommendedName>
    <alternativeName>
        <fullName evidence="16">3-hydroxyacyl-[acyl-carrier-protein] dehydratase FabA</fullName>
    </alternativeName>
    <alternativeName>
        <fullName evidence="17">Beta-hydroxydecanoyl thioester dehydrase</fullName>
    </alternativeName>
    <alternativeName>
        <fullName evidence="15">Trans-2-decenoyl-[acyl-carrier-protein] isomerase</fullName>
    </alternativeName>
</protein>
<comment type="subcellular location">
    <subcellularLocation>
        <location evidence="2">Cytoplasm</location>
    </subcellularLocation>
</comment>
<dbReference type="NCBIfam" id="NF003509">
    <property type="entry name" value="PRK05174.1"/>
    <property type="match status" value="1"/>
</dbReference>
<dbReference type="GO" id="GO:0005737">
    <property type="term" value="C:cytoplasm"/>
    <property type="evidence" value="ECO:0007669"/>
    <property type="project" value="UniProtKB-SubCell"/>
</dbReference>
<accession>A0A3B1AZ02</accession>
<evidence type="ECO:0000256" key="12">
    <source>
        <dbReference type="ARBA" id="ARBA00023160"/>
    </source>
</evidence>
<evidence type="ECO:0000256" key="11">
    <source>
        <dbReference type="ARBA" id="ARBA00023098"/>
    </source>
</evidence>
<keyword evidence="12" id="KW-0275">Fatty acid biosynthesis</keyword>
<dbReference type="NCBIfam" id="TIGR01749">
    <property type="entry name" value="fabA"/>
    <property type="match status" value="1"/>
</dbReference>
<keyword evidence="9" id="KW-0444">Lipid biosynthesis</keyword>
<dbReference type="InterPro" id="IPR010083">
    <property type="entry name" value="FabA"/>
</dbReference>
<evidence type="ECO:0000256" key="13">
    <source>
        <dbReference type="ARBA" id="ARBA00023235"/>
    </source>
</evidence>
<sequence>MDSAKNIIVDKQQSSYSREDLLKCGRGELFGSGNAQLPAPPMLMFDRITRINEDGGEHGKGEIIAELDINPDLWFFACHFEGDPVMPGCLGLDAMWQLIGFYLGWKGGPGHGRALGSGEVKFTGQVLPTAKKVTYKIELKRVIMRRLIMGIGDASMEVDGREIYTAKDLRVGLFTSTENF</sequence>
<evidence type="ECO:0000256" key="5">
    <source>
        <dbReference type="ARBA" id="ARBA00011738"/>
    </source>
</evidence>
<evidence type="ECO:0000256" key="6">
    <source>
        <dbReference type="ARBA" id="ARBA00012677"/>
    </source>
</evidence>
<keyword evidence="13 18" id="KW-0413">Isomerase</keyword>
<evidence type="ECO:0000256" key="17">
    <source>
        <dbReference type="ARBA" id="ARBA00032821"/>
    </source>
</evidence>
<dbReference type="Pfam" id="PF07977">
    <property type="entry name" value="FabA"/>
    <property type="match status" value="1"/>
</dbReference>
<comment type="similarity">
    <text evidence="4">Belongs to the thioester dehydratase family. FabA subfamily.</text>
</comment>
<comment type="pathway">
    <text evidence="3">Lipid metabolism; fatty acid biosynthesis.</text>
</comment>
<dbReference type="GO" id="GO:0006633">
    <property type="term" value="P:fatty acid biosynthetic process"/>
    <property type="evidence" value="ECO:0007669"/>
    <property type="project" value="UniProtKB-UniPathway"/>
</dbReference>
<evidence type="ECO:0000313" key="18">
    <source>
        <dbReference type="EMBL" id="VAX07031.1"/>
    </source>
</evidence>
<evidence type="ECO:0000256" key="15">
    <source>
        <dbReference type="ARBA" id="ARBA00031656"/>
    </source>
</evidence>
<evidence type="ECO:0000256" key="9">
    <source>
        <dbReference type="ARBA" id="ARBA00022516"/>
    </source>
</evidence>
<dbReference type="EMBL" id="UOFY01000012">
    <property type="protein sequence ID" value="VAX07031.1"/>
    <property type="molecule type" value="Genomic_DNA"/>
</dbReference>
<evidence type="ECO:0000256" key="8">
    <source>
        <dbReference type="ARBA" id="ARBA00022490"/>
    </source>
</evidence>
<keyword evidence="14 18" id="KW-0456">Lyase</keyword>
<dbReference type="AlphaFoldDB" id="A0A3B1AZ02"/>
<dbReference type="EC" id="5.3.3.14" evidence="6"/>
<dbReference type="CDD" id="cd01287">
    <property type="entry name" value="FabA"/>
    <property type="match status" value="1"/>
</dbReference>
<evidence type="ECO:0000256" key="2">
    <source>
        <dbReference type="ARBA" id="ARBA00004496"/>
    </source>
</evidence>
<dbReference type="InterPro" id="IPR029069">
    <property type="entry name" value="HotDog_dom_sf"/>
</dbReference>
<dbReference type="HAMAP" id="MF_00405">
    <property type="entry name" value="FabA"/>
    <property type="match status" value="1"/>
</dbReference>
<dbReference type="GO" id="GO:0034017">
    <property type="term" value="F:trans-2-decenoyl-acyl-carrier-protein isomerase activity"/>
    <property type="evidence" value="ECO:0007669"/>
    <property type="project" value="UniProtKB-EC"/>
</dbReference>
<organism evidence="18">
    <name type="scientific">hydrothermal vent metagenome</name>
    <dbReference type="NCBI Taxonomy" id="652676"/>
    <lineage>
        <taxon>unclassified sequences</taxon>
        <taxon>metagenomes</taxon>
        <taxon>ecological metagenomes</taxon>
    </lineage>
</organism>
<dbReference type="PANTHER" id="PTHR30272:SF8">
    <property type="entry name" value="3-HYDROXYDECANOYL-[ACYL-CARRIER-PROTEIN] DEHYDRATASE"/>
    <property type="match status" value="1"/>
</dbReference>
<comment type="subunit">
    <text evidence="5">Homodimer.</text>
</comment>
<proteinExistence type="inferred from homology"/>
<dbReference type="PANTHER" id="PTHR30272">
    <property type="entry name" value="3-HYDROXYACYL-[ACYL-CARRIER-PROTEIN] DEHYDRATASE"/>
    <property type="match status" value="1"/>
</dbReference>
<dbReference type="SUPFAM" id="SSF54637">
    <property type="entry name" value="Thioesterase/thiol ester dehydrase-isomerase"/>
    <property type="match status" value="1"/>
</dbReference>
<keyword evidence="8" id="KW-0963">Cytoplasm</keyword>
<evidence type="ECO:0000256" key="3">
    <source>
        <dbReference type="ARBA" id="ARBA00005194"/>
    </source>
</evidence>
<evidence type="ECO:0000256" key="1">
    <source>
        <dbReference type="ARBA" id="ARBA00001055"/>
    </source>
</evidence>
<gene>
    <name evidence="18" type="ORF">MNBD_GAMMA25-746</name>
</gene>
<evidence type="ECO:0000256" key="10">
    <source>
        <dbReference type="ARBA" id="ARBA00022832"/>
    </source>
</evidence>
<evidence type="ECO:0000256" key="16">
    <source>
        <dbReference type="ARBA" id="ARBA00032302"/>
    </source>
</evidence>
<keyword evidence="10" id="KW-0276">Fatty acid metabolism</keyword>
<name>A0A3B1AZ02_9ZZZZ</name>
<reference evidence="18" key="1">
    <citation type="submission" date="2018-06" db="EMBL/GenBank/DDBJ databases">
        <authorList>
            <person name="Zhirakovskaya E."/>
        </authorList>
    </citation>
    <scope>NUCLEOTIDE SEQUENCE</scope>
</reference>
<dbReference type="Gene3D" id="3.10.129.10">
    <property type="entry name" value="Hotdog Thioesterase"/>
    <property type="match status" value="1"/>
</dbReference>
<dbReference type="InterPro" id="IPR013114">
    <property type="entry name" value="FabA_FabZ"/>
</dbReference>
<evidence type="ECO:0000256" key="14">
    <source>
        <dbReference type="ARBA" id="ARBA00023239"/>
    </source>
</evidence>
<evidence type="ECO:0000256" key="4">
    <source>
        <dbReference type="ARBA" id="ARBA00006714"/>
    </source>
</evidence>
<evidence type="ECO:0000256" key="7">
    <source>
        <dbReference type="ARBA" id="ARBA00017810"/>
    </source>
</evidence>
<dbReference type="GO" id="GO:0019171">
    <property type="term" value="F:(3R)-hydroxyacyl-[acyl-carrier-protein] dehydratase activity"/>
    <property type="evidence" value="ECO:0007669"/>
    <property type="project" value="UniProtKB-EC"/>
</dbReference>
<dbReference type="UniPathway" id="UPA00094"/>